<protein>
    <submittedName>
        <fullName evidence="1">Uncharacterized protein</fullName>
    </submittedName>
</protein>
<organism evidence="1 2">
    <name type="scientific">Fibrella aquatilis</name>
    <dbReference type="NCBI Taxonomy" id="2817059"/>
    <lineage>
        <taxon>Bacteria</taxon>
        <taxon>Pseudomonadati</taxon>
        <taxon>Bacteroidota</taxon>
        <taxon>Cytophagia</taxon>
        <taxon>Cytophagales</taxon>
        <taxon>Spirosomataceae</taxon>
        <taxon>Fibrella</taxon>
    </lineage>
</organism>
<dbReference type="Proteomes" id="UP000664795">
    <property type="component" value="Unassembled WGS sequence"/>
</dbReference>
<keyword evidence="2" id="KW-1185">Reference proteome</keyword>
<dbReference type="EMBL" id="JAFMYU010000012">
    <property type="protein sequence ID" value="MBO0932442.1"/>
    <property type="molecule type" value="Genomic_DNA"/>
</dbReference>
<accession>A0A939G4X6</accession>
<dbReference type="AlphaFoldDB" id="A0A939G4X6"/>
<evidence type="ECO:0000313" key="2">
    <source>
        <dbReference type="Proteomes" id="UP000664795"/>
    </source>
</evidence>
<evidence type="ECO:0000313" key="1">
    <source>
        <dbReference type="EMBL" id="MBO0932442.1"/>
    </source>
</evidence>
<reference evidence="1 2" key="1">
    <citation type="submission" date="2021-03" db="EMBL/GenBank/DDBJ databases">
        <title>Fibrella sp. HMF5036 genome sequencing and assembly.</title>
        <authorList>
            <person name="Kang H."/>
            <person name="Kim H."/>
            <person name="Bae S."/>
            <person name="Joh K."/>
        </authorList>
    </citation>
    <scope>NUCLEOTIDE SEQUENCE [LARGE SCALE GENOMIC DNA]</scope>
    <source>
        <strain evidence="1 2">HMF5036</strain>
    </source>
</reference>
<sequence>MLRWADNTRQTIEFAGTVAYPTDSTSAKWQFALASNWQTGMPPEEALEQGILTNERSLILISPSMRTEVVNQATDELARLPGLMGRMQIGYNFYEDDTLIGHLNSLDGKMWLDNGLSDQRKTLICAVAVALLKRWSTNELAR</sequence>
<comment type="caution">
    <text evidence="1">The sequence shown here is derived from an EMBL/GenBank/DDBJ whole genome shotgun (WGS) entry which is preliminary data.</text>
</comment>
<dbReference type="RefSeq" id="WP_207336403.1">
    <property type="nucleotide sequence ID" value="NZ_JAFMYU010000012.1"/>
</dbReference>
<name>A0A939G4X6_9BACT</name>
<proteinExistence type="predicted"/>
<gene>
    <name evidence="1" type="ORF">J2I48_15630</name>
</gene>